<accession>A0A1G6IND7</accession>
<keyword evidence="3" id="KW-0489">Methyltransferase</keyword>
<organism evidence="3 4">
    <name type="scientific">Pelagirhabdus alkalitolerans</name>
    <dbReference type="NCBI Taxonomy" id="1612202"/>
    <lineage>
        <taxon>Bacteria</taxon>
        <taxon>Bacillati</taxon>
        <taxon>Bacillota</taxon>
        <taxon>Bacilli</taxon>
        <taxon>Bacillales</taxon>
        <taxon>Bacillaceae</taxon>
        <taxon>Pelagirhabdus</taxon>
    </lineage>
</organism>
<dbReference type="GO" id="GO:0032259">
    <property type="term" value="P:methylation"/>
    <property type="evidence" value="ECO:0007669"/>
    <property type="project" value="UniProtKB-KW"/>
</dbReference>
<dbReference type="AlphaFoldDB" id="A0A1G6IND7"/>
<dbReference type="RefSeq" id="WP_090795024.1">
    <property type="nucleotide sequence ID" value="NZ_FMYI01000004.1"/>
</dbReference>
<evidence type="ECO:0000256" key="1">
    <source>
        <dbReference type="SAM" id="Coils"/>
    </source>
</evidence>
<dbReference type="InterPro" id="IPR025714">
    <property type="entry name" value="Methyltranfer_dom"/>
</dbReference>
<dbReference type="OrthoDB" id="43862at2"/>
<dbReference type="Pfam" id="PF13847">
    <property type="entry name" value="Methyltransf_31"/>
    <property type="match status" value="1"/>
</dbReference>
<evidence type="ECO:0000313" key="3">
    <source>
        <dbReference type="EMBL" id="SDC08009.1"/>
    </source>
</evidence>
<proteinExistence type="predicted"/>
<dbReference type="PANTHER" id="PTHR43861">
    <property type="entry name" value="TRANS-ACONITATE 2-METHYLTRANSFERASE-RELATED"/>
    <property type="match status" value="1"/>
</dbReference>
<protein>
    <submittedName>
        <fullName evidence="3">Methyltransferase domain-containing protein</fullName>
    </submittedName>
</protein>
<dbReference type="Gene3D" id="3.40.50.150">
    <property type="entry name" value="Vaccinia Virus protein VP39"/>
    <property type="match status" value="1"/>
</dbReference>
<dbReference type="CDD" id="cd02440">
    <property type="entry name" value="AdoMet_MTases"/>
    <property type="match status" value="1"/>
</dbReference>
<dbReference type="EMBL" id="FMYI01000004">
    <property type="protein sequence ID" value="SDC08009.1"/>
    <property type="molecule type" value="Genomic_DNA"/>
</dbReference>
<dbReference type="STRING" id="1612202.SAMN05421734_10491"/>
<feature type="domain" description="Methyltransferase" evidence="2">
    <location>
        <begin position="54"/>
        <end position="179"/>
    </location>
</feature>
<dbReference type="PANTHER" id="PTHR43861:SF1">
    <property type="entry name" value="TRANS-ACONITATE 2-METHYLTRANSFERASE"/>
    <property type="match status" value="1"/>
</dbReference>
<dbReference type="SUPFAM" id="SSF53335">
    <property type="entry name" value="S-adenosyl-L-methionine-dependent methyltransferases"/>
    <property type="match status" value="1"/>
</dbReference>
<gene>
    <name evidence="3" type="ORF">SAMN05421734_10491</name>
</gene>
<dbReference type="GO" id="GO:0008168">
    <property type="term" value="F:methyltransferase activity"/>
    <property type="evidence" value="ECO:0007669"/>
    <property type="project" value="UniProtKB-KW"/>
</dbReference>
<reference evidence="4" key="1">
    <citation type="submission" date="2016-09" db="EMBL/GenBank/DDBJ databases">
        <authorList>
            <person name="Varghese N."/>
            <person name="Submissions S."/>
        </authorList>
    </citation>
    <scope>NUCLEOTIDE SEQUENCE [LARGE SCALE GENOMIC DNA]</scope>
    <source>
        <strain evidence="4">S5</strain>
    </source>
</reference>
<feature type="coiled-coil region" evidence="1">
    <location>
        <begin position="222"/>
        <end position="249"/>
    </location>
</feature>
<dbReference type="Proteomes" id="UP000242949">
    <property type="component" value="Unassembled WGS sequence"/>
</dbReference>
<dbReference type="InterPro" id="IPR029063">
    <property type="entry name" value="SAM-dependent_MTases_sf"/>
</dbReference>
<sequence>METIEDKLAESLTAESKELIPYLPYLLQDLWELGSSPQDILDMISNHISLRQPLNILDLACGKGAVSVYLAQHLNSNVKGIDLMPEFIDFANEKAKQHDVVGCCEFEVGNITKAVRYEKDYDIVILGAVGDVLGTPEETITLLKNTVKEGCYIIIDDVYGHDETNPSYYTKEQWLNIFKRTGVKLIDEKMIENDELEVLNVEQQKHIVNRANELKQEWPDKADLFESYIQSQQAECDELENDLSGVTLLLQSIK</sequence>
<evidence type="ECO:0000259" key="2">
    <source>
        <dbReference type="Pfam" id="PF13847"/>
    </source>
</evidence>
<keyword evidence="3" id="KW-0808">Transferase</keyword>
<keyword evidence="1" id="KW-0175">Coiled coil</keyword>
<keyword evidence="4" id="KW-1185">Reference proteome</keyword>
<evidence type="ECO:0000313" key="4">
    <source>
        <dbReference type="Proteomes" id="UP000242949"/>
    </source>
</evidence>
<name>A0A1G6IND7_9BACI</name>